<proteinExistence type="inferred from homology"/>
<dbReference type="InterPro" id="IPR048368">
    <property type="entry name" value="COG6_N"/>
</dbReference>
<comment type="subunit">
    <text evidence="4">Component of the conserved oligomeric Golgi complex which is composed of eight different subunits and is required for normal Golgi morphology and localization.</text>
</comment>
<evidence type="ECO:0000259" key="14">
    <source>
        <dbReference type="Pfam" id="PF20653"/>
    </source>
</evidence>
<evidence type="ECO:0000313" key="15">
    <source>
        <dbReference type="Ensembl" id="ENSZALP00000003916.1"/>
    </source>
</evidence>
<dbReference type="InterPro" id="IPR010490">
    <property type="entry name" value="COG6"/>
</dbReference>
<sequence>MADTAAPPPPPAAPTPGLPAAPGTNPLSRKLNKILETRLDNDKEMLEALKALSTFFVENSLRTRRNLRGDIERRSLAINEEFVHIFKQVKEELESINEDVQAMSSCCEDMSSRLKAAKEQTQDLIVKTTKLQAENQRLEMKAQVADAFIAKFQLTPDEMNLLRGTKDEPITEDFFKALGRVKQIHDDVKILLRTNQQRAGLEIMEQMALLQETSYERLYRWTQNECRTLTQESCDISPVLAQAMEALQDRPVLYKYTLDEFGTARRSAVVCGFIDALTRGGLGGTPRPIEMHSHDPLRYVGDMLAWLHQATASEKEHLEAMLKLVTIQGVEENIQEVVGHITEGVCRPLKVRIEQVIVAEPGAVLLYKISNLLKFYHHTISGIVGNNAATLLTTIEEMHLLSKKIFFNSLSLHASKLMDKVELPPPDLGPSSALNQTLNLLREVLASHDSSVIPLDARQADFVQIEAHLDTLINEQASYVLTRAGLSYIYNALQQHKPEQGPLSNLSSMDSVSLKVAMAQFDRYLSAPDSLLMSQLNFLLSATVKEQIIKQSTELVCRAYSELYAAVMDPSNEYKDPETILHRSPHQVQALLS</sequence>
<name>A0A8D2MAB0_ZONAL</name>
<dbReference type="GO" id="GO:0017119">
    <property type="term" value="C:Golgi transport complex"/>
    <property type="evidence" value="ECO:0007669"/>
    <property type="project" value="UniProtKB-UniRule"/>
</dbReference>
<dbReference type="GO" id="GO:0000139">
    <property type="term" value="C:Golgi membrane"/>
    <property type="evidence" value="ECO:0007669"/>
    <property type="project" value="UniProtKB-SubCell"/>
</dbReference>
<comment type="similarity">
    <text evidence="3 11">Belongs to the COG6 family.</text>
</comment>
<evidence type="ECO:0000313" key="16">
    <source>
        <dbReference type="Proteomes" id="UP000694413"/>
    </source>
</evidence>
<comment type="subcellular location">
    <subcellularLocation>
        <location evidence="2 11">Golgi apparatus membrane</location>
        <topology evidence="2 11">Peripheral membrane protein</topology>
    </subcellularLocation>
</comment>
<evidence type="ECO:0000256" key="9">
    <source>
        <dbReference type="ARBA" id="ARBA00023136"/>
    </source>
</evidence>
<dbReference type="PANTHER" id="PTHR21506:SF0">
    <property type="entry name" value="CONSERVED OLIGOMERIC GOLGI COMPLEX SUBUNIT 6"/>
    <property type="match status" value="1"/>
</dbReference>
<evidence type="ECO:0000256" key="1">
    <source>
        <dbReference type="ARBA" id="ARBA00003627"/>
    </source>
</evidence>
<feature type="compositionally biased region" description="Pro residues" evidence="12">
    <location>
        <begin position="1"/>
        <end position="19"/>
    </location>
</feature>
<reference evidence="15" key="2">
    <citation type="submission" date="2025-09" db="UniProtKB">
        <authorList>
            <consortium name="Ensembl"/>
        </authorList>
    </citation>
    <scope>IDENTIFICATION</scope>
</reference>
<evidence type="ECO:0000256" key="5">
    <source>
        <dbReference type="ARBA" id="ARBA00020973"/>
    </source>
</evidence>
<evidence type="ECO:0000256" key="4">
    <source>
        <dbReference type="ARBA" id="ARBA00011166"/>
    </source>
</evidence>
<feature type="domain" description="Conserved oligomeric complex COG6 N-terminal" evidence="13">
    <location>
        <begin position="52"/>
        <end position="164"/>
    </location>
</feature>
<dbReference type="Pfam" id="PF20653">
    <property type="entry name" value="COG6_C"/>
    <property type="match status" value="2"/>
</dbReference>
<dbReference type="PANTHER" id="PTHR21506">
    <property type="entry name" value="COMPONENT OF OLIGOMERIC GOLGI COMPLEX 6"/>
    <property type="match status" value="1"/>
</dbReference>
<dbReference type="GO" id="GO:0015031">
    <property type="term" value="P:protein transport"/>
    <property type="evidence" value="ECO:0007669"/>
    <property type="project" value="UniProtKB-KW"/>
</dbReference>
<dbReference type="Pfam" id="PF06419">
    <property type="entry name" value="COG6_N"/>
    <property type="match status" value="1"/>
</dbReference>
<keyword evidence="16" id="KW-1185">Reference proteome</keyword>
<keyword evidence="9 11" id="KW-0472">Membrane</keyword>
<dbReference type="SMART" id="SM01087">
    <property type="entry name" value="COG6"/>
    <property type="match status" value="1"/>
</dbReference>
<keyword evidence="8 11" id="KW-0333">Golgi apparatus</keyword>
<feature type="domain" description="Conserved Oligomeric Golgi complex subunit 6 C-terminal" evidence="14">
    <location>
        <begin position="464"/>
        <end position="592"/>
    </location>
</feature>
<dbReference type="Proteomes" id="UP000694413">
    <property type="component" value="Unassembled WGS sequence"/>
</dbReference>
<dbReference type="GO" id="GO:0006891">
    <property type="term" value="P:intra-Golgi vesicle-mediated transport"/>
    <property type="evidence" value="ECO:0007669"/>
    <property type="project" value="UniProtKB-UniRule"/>
</dbReference>
<feature type="region of interest" description="Disordered" evidence="12">
    <location>
        <begin position="1"/>
        <end position="27"/>
    </location>
</feature>
<accession>A0A8D2MAB0</accession>
<evidence type="ECO:0000256" key="6">
    <source>
        <dbReference type="ARBA" id="ARBA00022448"/>
    </source>
</evidence>
<evidence type="ECO:0000256" key="11">
    <source>
        <dbReference type="RuleBase" id="RU365075"/>
    </source>
</evidence>
<dbReference type="Ensembl" id="ENSZALT00000006046.1">
    <property type="protein sequence ID" value="ENSZALP00000003916.1"/>
    <property type="gene ID" value="ENSZALG00000003777.1"/>
</dbReference>
<gene>
    <name evidence="15" type="primary">COG6</name>
</gene>
<evidence type="ECO:0000256" key="3">
    <source>
        <dbReference type="ARBA" id="ARBA00011023"/>
    </source>
</evidence>
<dbReference type="AlphaFoldDB" id="A0A8D2MAB0"/>
<evidence type="ECO:0000256" key="7">
    <source>
        <dbReference type="ARBA" id="ARBA00022927"/>
    </source>
</evidence>
<evidence type="ECO:0000256" key="8">
    <source>
        <dbReference type="ARBA" id="ARBA00023034"/>
    </source>
</evidence>
<feature type="domain" description="Conserved Oligomeric Golgi complex subunit 6 C-terminal" evidence="14">
    <location>
        <begin position="197"/>
        <end position="455"/>
    </location>
</feature>
<dbReference type="InterPro" id="IPR048369">
    <property type="entry name" value="COG6_C"/>
</dbReference>
<keyword evidence="7 11" id="KW-0653">Protein transport</keyword>
<reference evidence="15" key="1">
    <citation type="submission" date="2025-08" db="UniProtKB">
        <authorList>
            <consortium name="Ensembl"/>
        </authorList>
    </citation>
    <scope>IDENTIFICATION</scope>
</reference>
<organism evidence="15 16">
    <name type="scientific">Zonotrichia albicollis</name>
    <name type="common">White-throated sparrow</name>
    <name type="synonym">Fringilla albicollis</name>
    <dbReference type="NCBI Taxonomy" id="44394"/>
    <lineage>
        <taxon>Eukaryota</taxon>
        <taxon>Metazoa</taxon>
        <taxon>Chordata</taxon>
        <taxon>Craniata</taxon>
        <taxon>Vertebrata</taxon>
        <taxon>Euteleostomi</taxon>
        <taxon>Archelosauria</taxon>
        <taxon>Archosauria</taxon>
        <taxon>Dinosauria</taxon>
        <taxon>Saurischia</taxon>
        <taxon>Theropoda</taxon>
        <taxon>Coelurosauria</taxon>
        <taxon>Aves</taxon>
        <taxon>Neognathae</taxon>
        <taxon>Neoaves</taxon>
        <taxon>Telluraves</taxon>
        <taxon>Australaves</taxon>
        <taxon>Passeriformes</taxon>
        <taxon>Passerellidae</taxon>
        <taxon>Zonotrichia</taxon>
    </lineage>
</organism>
<protein>
    <recommendedName>
        <fullName evidence="5 11">Conserved oligomeric Golgi complex subunit 6</fullName>
        <shortName evidence="11">COG complex subunit 6</shortName>
    </recommendedName>
    <alternativeName>
        <fullName evidence="10 11">Component of oligomeric Golgi complex 6</fullName>
    </alternativeName>
</protein>
<evidence type="ECO:0000256" key="12">
    <source>
        <dbReference type="SAM" id="MobiDB-lite"/>
    </source>
</evidence>
<evidence type="ECO:0000256" key="2">
    <source>
        <dbReference type="ARBA" id="ARBA00004395"/>
    </source>
</evidence>
<keyword evidence="6 11" id="KW-0813">Transport</keyword>
<evidence type="ECO:0000259" key="13">
    <source>
        <dbReference type="Pfam" id="PF06419"/>
    </source>
</evidence>
<comment type="function">
    <text evidence="1 11">Required for normal Golgi function.</text>
</comment>
<evidence type="ECO:0000256" key="10">
    <source>
        <dbReference type="ARBA" id="ARBA00031348"/>
    </source>
</evidence>